<organism evidence="3 4">
    <name type="scientific">Clostridium disporicum</name>
    <dbReference type="NCBI Taxonomy" id="84024"/>
    <lineage>
        <taxon>Bacteria</taxon>
        <taxon>Bacillati</taxon>
        <taxon>Bacillota</taxon>
        <taxon>Clostridia</taxon>
        <taxon>Eubacteriales</taxon>
        <taxon>Clostridiaceae</taxon>
        <taxon>Clostridium</taxon>
    </lineage>
</organism>
<gene>
    <name evidence="3" type="ORF">ERS852471_03198</name>
</gene>
<reference evidence="3 4" key="1">
    <citation type="submission" date="2015-09" db="EMBL/GenBank/DDBJ databases">
        <authorList>
            <consortium name="Pathogen Informatics"/>
        </authorList>
    </citation>
    <scope>NUCLEOTIDE SEQUENCE [LARGE SCALE GENOMIC DNA]</scope>
    <source>
        <strain evidence="3 4">2789STDY5834856</strain>
    </source>
</reference>
<accession>A0A174LDH7</accession>
<evidence type="ECO:0000259" key="2">
    <source>
        <dbReference type="Pfam" id="PF16111"/>
    </source>
</evidence>
<evidence type="ECO:0000313" key="4">
    <source>
        <dbReference type="Proteomes" id="UP000095594"/>
    </source>
</evidence>
<dbReference type="RefSeq" id="WP_079354410.1">
    <property type="nucleotide sequence ID" value="NZ_CABIXQ010000031.1"/>
</dbReference>
<dbReference type="Proteomes" id="UP000095594">
    <property type="component" value="Unassembled WGS sequence"/>
</dbReference>
<dbReference type="InterPro" id="IPR032256">
    <property type="entry name" value="DUF4829"/>
</dbReference>
<dbReference type="EMBL" id="CYZX01000031">
    <property type="protein sequence ID" value="CUP20567.1"/>
    <property type="molecule type" value="Genomic_DNA"/>
</dbReference>
<feature type="signal peptide" evidence="1">
    <location>
        <begin position="1"/>
        <end position="19"/>
    </location>
</feature>
<proteinExistence type="predicted"/>
<dbReference type="PROSITE" id="PS51257">
    <property type="entry name" value="PROKAR_LIPOPROTEIN"/>
    <property type="match status" value="1"/>
</dbReference>
<keyword evidence="1" id="KW-0732">Signal</keyword>
<sequence>MKKIIILFCCLLSVFSLVACNKGSVSNDILIEVSKSTKFSKDEIENAIQNVKSNFSFPGATLTKIWYDEEKSNYLIDSYLENGRGLTNGVKEENVIILLSNFDVDGSGDNPVLNPNTTYSDYQWILIRDSKNNVWKIDDFGY</sequence>
<name>A0A174LDH7_9CLOT</name>
<protein>
    <recommendedName>
        <fullName evidence="2">DUF4829 domain-containing protein</fullName>
    </recommendedName>
</protein>
<dbReference type="OrthoDB" id="9801008at2"/>
<evidence type="ECO:0000313" key="3">
    <source>
        <dbReference type="EMBL" id="CUP20567.1"/>
    </source>
</evidence>
<dbReference type="Pfam" id="PF16111">
    <property type="entry name" value="DUF4829"/>
    <property type="match status" value="1"/>
</dbReference>
<dbReference type="AlphaFoldDB" id="A0A174LDH7"/>
<evidence type="ECO:0000256" key="1">
    <source>
        <dbReference type="SAM" id="SignalP"/>
    </source>
</evidence>
<feature type="chain" id="PRO_5039366141" description="DUF4829 domain-containing protein" evidence="1">
    <location>
        <begin position="20"/>
        <end position="142"/>
    </location>
</feature>
<feature type="domain" description="DUF4829" evidence="2">
    <location>
        <begin position="60"/>
        <end position="141"/>
    </location>
</feature>